<feature type="compositionally biased region" description="Low complexity" evidence="2">
    <location>
        <begin position="921"/>
        <end position="942"/>
    </location>
</feature>
<dbReference type="PANTHER" id="PTHR15228">
    <property type="entry name" value="SPERMATHECAL PHYSIOLOGY VARIANT"/>
    <property type="match status" value="1"/>
</dbReference>
<dbReference type="STRING" id="1569628.A0A316UHU0"/>
<dbReference type="InterPro" id="IPR027267">
    <property type="entry name" value="AH/BAR_dom_sf"/>
</dbReference>
<dbReference type="Proteomes" id="UP000245884">
    <property type="component" value="Unassembled WGS sequence"/>
</dbReference>
<dbReference type="SUPFAM" id="SSF48350">
    <property type="entry name" value="GTPase activation domain, GAP"/>
    <property type="match status" value="1"/>
</dbReference>
<feature type="compositionally biased region" description="Basic residues" evidence="2">
    <location>
        <begin position="246"/>
        <end position="257"/>
    </location>
</feature>
<dbReference type="SMART" id="SM00324">
    <property type="entry name" value="RhoGAP"/>
    <property type="match status" value="1"/>
</dbReference>
<proteinExistence type="predicted"/>
<name>A0A316UHU0_9BASI</name>
<sequence length="969" mass="104168">MMDASRPLPSSSRTALASTSTLPLGAAPAVLPAYVHHASQPASADIVSSSLLTAFKVSLDEVESYLVGLEARVKCEEDYVRALRTTLDKGRETEAKLDTRVGSVASTLPGASNLPSMRKAWKELQADTRQQIDVRLKFIETLRQSTIIPLRSFFEAQDRIRRRVKEDLKSSLADFEDMRHNHLKRIRKQYEKACETVDTLKGQQQAVEDQRMLLSPPSHSAAAATTSAHSQRSPPSSYEDGAAPPRRSHSKSGRHGRNISATSSPPDESHGFATSPPLDSNGNPRKVTAGALLDALKTKEGWENARKEAAKKTNAFITKMRETGEFGGGGGGGGSSGGSFGGGHERVVSDPNSAGPIDGHIAPSGSSLSHSASLSQSHKHTQFAQSMAIKISKAKREASEADKAYRRVIFDVETLALRREKTLHAARTSVLDCRRELFTLCGEAWLNLVRNAQTMSSAEMSLARHAESVLVSLQQRENLDSELAIVDSRLPYLDATPNSADGPVPYVNYWHGECKSLLFGISLVDYDFARSQRRSPQLPGPTIAEPPLIVSKCVAFIEEHGMDQQGIYRTSAKHTAVQQLVADFERDEARFEFDPKRDEPAAAAGVLKQWLRELPTPVMAMPWEERLKLTHSLEEQLANGFATLKGRIRRLPAIHQVTLRTIIEHLARVAAQAEENKMTARNLSVIFGPVLLSEADRPTPANGDAGGLSSPQPASSSAGQQGQGGAAGMSLAAAMEEDNVCQVLIEYCTDIFGHLERSGAPVVAWQPPGKEVGSSLHVDVLQRSGSGVSRQGSVATSMGRRGSSTGQGQADRAATPDSDRPLVPQGSLVRSNAILAGQTSSPPPSSQALPGASPPLPPSLPRRGSRTLDSNANGNAATLTSAPQHQAAVPDEAGWMGTGMDGKPTSRPTSWSSAMGHQKVQSQASSSLLSSLQPEQQQTPQLGESYLPPPQPLDLPMPREEVERQGRVG</sequence>
<feature type="region of interest" description="Disordered" evidence="2">
    <location>
        <begin position="323"/>
        <end position="373"/>
    </location>
</feature>
<dbReference type="Gene3D" id="1.20.1270.60">
    <property type="entry name" value="Arfaptin homology (AH) domain/BAR domain"/>
    <property type="match status" value="1"/>
</dbReference>
<dbReference type="InterPro" id="IPR008936">
    <property type="entry name" value="Rho_GTPase_activation_prot"/>
</dbReference>
<evidence type="ECO:0000256" key="2">
    <source>
        <dbReference type="SAM" id="MobiDB-lite"/>
    </source>
</evidence>
<evidence type="ECO:0000256" key="1">
    <source>
        <dbReference type="ARBA" id="ARBA00022468"/>
    </source>
</evidence>
<keyword evidence="5" id="KW-1185">Reference proteome</keyword>
<organism evidence="4 5">
    <name type="scientific">Jaminaea rosea</name>
    <dbReference type="NCBI Taxonomy" id="1569628"/>
    <lineage>
        <taxon>Eukaryota</taxon>
        <taxon>Fungi</taxon>
        <taxon>Dikarya</taxon>
        <taxon>Basidiomycota</taxon>
        <taxon>Ustilaginomycotina</taxon>
        <taxon>Exobasidiomycetes</taxon>
        <taxon>Microstromatales</taxon>
        <taxon>Microstromatales incertae sedis</taxon>
        <taxon>Jaminaea</taxon>
    </lineage>
</organism>
<dbReference type="AlphaFoldDB" id="A0A316UHU0"/>
<feature type="compositionally biased region" description="Low complexity" evidence="2">
    <location>
        <begin position="364"/>
        <end position="373"/>
    </location>
</feature>
<dbReference type="Pfam" id="PF00620">
    <property type="entry name" value="RhoGAP"/>
    <property type="match status" value="1"/>
</dbReference>
<feature type="compositionally biased region" description="Basic and acidic residues" evidence="2">
    <location>
        <begin position="957"/>
        <end position="969"/>
    </location>
</feature>
<protein>
    <submittedName>
        <fullName evidence="4">RhoGAP-domain-containing protein</fullName>
    </submittedName>
</protein>
<feature type="compositionally biased region" description="Low complexity" evidence="2">
    <location>
        <begin position="707"/>
        <end position="720"/>
    </location>
</feature>
<dbReference type="EMBL" id="KZ819681">
    <property type="protein sequence ID" value="PWN24474.1"/>
    <property type="molecule type" value="Genomic_DNA"/>
</dbReference>
<dbReference type="SUPFAM" id="SSF103657">
    <property type="entry name" value="BAR/IMD domain-like"/>
    <property type="match status" value="1"/>
</dbReference>
<dbReference type="InterPro" id="IPR051025">
    <property type="entry name" value="RhoGAP"/>
</dbReference>
<dbReference type="Gene3D" id="1.10.555.10">
    <property type="entry name" value="Rho GTPase activation protein"/>
    <property type="match status" value="1"/>
</dbReference>
<evidence type="ECO:0000259" key="3">
    <source>
        <dbReference type="PROSITE" id="PS50238"/>
    </source>
</evidence>
<dbReference type="PANTHER" id="PTHR15228:SF25">
    <property type="entry name" value="F-BAR DOMAIN-CONTAINING PROTEIN"/>
    <property type="match status" value="1"/>
</dbReference>
<dbReference type="RefSeq" id="XP_025359086.1">
    <property type="nucleotide sequence ID" value="XM_025507235.1"/>
</dbReference>
<feature type="compositionally biased region" description="Gly residues" evidence="2">
    <location>
        <begin position="325"/>
        <end position="342"/>
    </location>
</feature>
<feature type="domain" description="Rho-GAP" evidence="3">
    <location>
        <begin position="536"/>
        <end position="752"/>
    </location>
</feature>
<dbReference type="GO" id="GO:0005096">
    <property type="term" value="F:GTPase activator activity"/>
    <property type="evidence" value="ECO:0007669"/>
    <property type="project" value="UniProtKB-KW"/>
</dbReference>
<dbReference type="GO" id="GO:0007165">
    <property type="term" value="P:signal transduction"/>
    <property type="evidence" value="ECO:0007669"/>
    <property type="project" value="InterPro"/>
</dbReference>
<dbReference type="OrthoDB" id="79452at2759"/>
<feature type="compositionally biased region" description="Low complexity" evidence="2">
    <location>
        <begin position="215"/>
        <end position="230"/>
    </location>
</feature>
<evidence type="ECO:0000313" key="4">
    <source>
        <dbReference type="EMBL" id="PWN24474.1"/>
    </source>
</evidence>
<feature type="compositionally biased region" description="Low complexity" evidence="2">
    <location>
        <begin position="783"/>
        <end position="794"/>
    </location>
</feature>
<feature type="compositionally biased region" description="Polar residues" evidence="2">
    <location>
        <begin position="868"/>
        <end position="884"/>
    </location>
</feature>
<feature type="compositionally biased region" description="Low complexity" evidence="2">
    <location>
        <begin position="836"/>
        <end position="851"/>
    </location>
</feature>
<dbReference type="GeneID" id="37029058"/>
<reference evidence="4 5" key="1">
    <citation type="journal article" date="2018" name="Mol. Biol. Evol.">
        <title>Broad Genomic Sampling Reveals a Smut Pathogenic Ancestry of the Fungal Clade Ustilaginomycotina.</title>
        <authorList>
            <person name="Kijpornyongpan T."/>
            <person name="Mondo S.J."/>
            <person name="Barry K."/>
            <person name="Sandor L."/>
            <person name="Lee J."/>
            <person name="Lipzen A."/>
            <person name="Pangilinan J."/>
            <person name="LaButti K."/>
            <person name="Hainaut M."/>
            <person name="Henrissat B."/>
            <person name="Grigoriev I.V."/>
            <person name="Spatafora J.W."/>
            <person name="Aime M.C."/>
        </authorList>
    </citation>
    <scope>NUCLEOTIDE SEQUENCE [LARGE SCALE GENOMIC DNA]</scope>
    <source>
        <strain evidence="4 5">MCA 5214</strain>
    </source>
</reference>
<accession>A0A316UHU0</accession>
<gene>
    <name evidence="4" type="ORF">BDZ90DRAFT_235021</name>
</gene>
<dbReference type="InterPro" id="IPR000198">
    <property type="entry name" value="RhoGAP_dom"/>
</dbReference>
<keyword evidence="1" id="KW-0343">GTPase activation</keyword>
<feature type="region of interest" description="Disordered" evidence="2">
    <location>
        <begin position="783"/>
        <end position="969"/>
    </location>
</feature>
<feature type="compositionally biased region" description="Polar residues" evidence="2">
    <location>
        <begin position="906"/>
        <end position="915"/>
    </location>
</feature>
<dbReference type="PROSITE" id="PS50238">
    <property type="entry name" value="RHOGAP"/>
    <property type="match status" value="1"/>
</dbReference>
<evidence type="ECO:0000313" key="5">
    <source>
        <dbReference type="Proteomes" id="UP000245884"/>
    </source>
</evidence>
<feature type="region of interest" description="Disordered" evidence="2">
    <location>
        <begin position="696"/>
        <end position="725"/>
    </location>
</feature>
<feature type="region of interest" description="Disordered" evidence="2">
    <location>
        <begin position="215"/>
        <end position="286"/>
    </location>
</feature>